<accession>A0A423IKF1</accession>
<name>A0A423IKF1_9PSED</name>
<gene>
    <name evidence="1" type="ORF">BK663_16705</name>
</gene>
<dbReference type="Proteomes" id="UP000284168">
    <property type="component" value="Unassembled WGS sequence"/>
</dbReference>
<organism evidence="1 2">
    <name type="scientific">Pseudomonas lini</name>
    <dbReference type="NCBI Taxonomy" id="163011"/>
    <lineage>
        <taxon>Bacteria</taxon>
        <taxon>Pseudomonadati</taxon>
        <taxon>Pseudomonadota</taxon>
        <taxon>Gammaproteobacteria</taxon>
        <taxon>Pseudomonadales</taxon>
        <taxon>Pseudomonadaceae</taxon>
        <taxon>Pseudomonas</taxon>
    </lineage>
</organism>
<proteinExistence type="predicted"/>
<sequence length="61" mass="7320">MKNQQVSLTRLRLWLDFMRFHEHEELLLANVYFPAARNGWWPGWSVLLLKFGCQKFIAQAL</sequence>
<dbReference type="EMBL" id="MOBN01000027">
    <property type="protein sequence ID" value="RON25922.1"/>
    <property type="molecule type" value="Genomic_DNA"/>
</dbReference>
<protein>
    <submittedName>
        <fullName evidence="1">Uncharacterized protein</fullName>
    </submittedName>
</protein>
<evidence type="ECO:0000313" key="2">
    <source>
        <dbReference type="Proteomes" id="UP000284168"/>
    </source>
</evidence>
<evidence type="ECO:0000313" key="1">
    <source>
        <dbReference type="EMBL" id="RON25922.1"/>
    </source>
</evidence>
<reference evidence="1 2" key="1">
    <citation type="submission" date="2016-10" db="EMBL/GenBank/DDBJ databases">
        <title>Comparative genome analysis of multiple Pseudomonas spp. focuses on biocontrol and plant growth promoting traits.</title>
        <authorList>
            <person name="Tao X.-Y."/>
            <person name="Taylor C.G."/>
        </authorList>
    </citation>
    <scope>NUCLEOTIDE SEQUENCE [LARGE SCALE GENOMIC DNA]</scope>
    <source>
        <strain evidence="1 2">48C10</strain>
    </source>
</reference>
<comment type="caution">
    <text evidence="1">The sequence shown here is derived from an EMBL/GenBank/DDBJ whole genome shotgun (WGS) entry which is preliminary data.</text>
</comment>
<dbReference type="AlphaFoldDB" id="A0A423IKF1"/>